<feature type="compositionally biased region" description="Low complexity" evidence="1">
    <location>
        <begin position="386"/>
        <end position="396"/>
    </location>
</feature>
<reference evidence="2 3" key="1">
    <citation type="journal article" date="2015" name="Proc. Natl. Acad. Sci. U.S.A.">
        <title>The resurrection genome of Boea hygrometrica: A blueprint for survival of dehydration.</title>
        <authorList>
            <person name="Xiao L."/>
            <person name="Yang G."/>
            <person name="Zhang L."/>
            <person name="Yang X."/>
            <person name="Zhao S."/>
            <person name="Ji Z."/>
            <person name="Zhou Q."/>
            <person name="Hu M."/>
            <person name="Wang Y."/>
            <person name="Chen M."/>
            <person name="Xu Y."/>
            <person name="Jin H."/>
            <person name="Xiao X."/>
            <person name="Hu G."/>
            <person name="Bao F."/>
            <person name="Hu Y."/>
            <person name="Wan P."/>
            <person name="Li L."/>
            <person name="Deng X."/>
            <person name="Kuang T."/>
            <person name="Xiang C."/>
            <person name="Zhu J.K."/>
            <person name="Oliver M.J."/>
            <person name="He Y."/>
        </authorList>
    </citation>
    <scope>NUCLEOTIDE SEQUENCE [LARGE SCALE GENOMIC DNA]</scope>
    <source>
        <strain evidence="3">cv. XS01</strain>
    </source>
</reference>
<feature type="compositionally biased region" description="Low complexity" evidence="1">
    <location>
        <begin position="334"/>
        <end position="349"/>
    </location>
</feature>
<accession>A0A2Z7AIA5</accession>
<evidence type="ECO:0000256" key="1">
    <source>
        <dbReference type="SAM" id="MobiDB-lite"/>
    </source>
</evidence>
<protein>
    <submittedName>
        <fullName evidence="2">Uncharacterized protein</fullName>
    </submittedName>
</protein>
<keyword evidence="3" id="KW-1185">Reference proteome</keyword>
<dbReference type="Proteomes" id="UP000250235">
    <property type="component" value="Unassembled WGS sequence"/>
</dbReference>
<evidence type="ECO:0000313" key="2">
    <source>
        <dbReference type="EMBL" id="KZV21454.1"/>
    </source>
</evidence>
<proteinExistence type="predicted"/>
<dbReference type="AlphaFoldDB" id="A0A2Z7AIA5"/>
<feature type="region of interest" description="Disordered" evidence="1">
    <location>
        <begin position="1"/>
        <end position="104"/>
    </location>
</feature>
<feature type="compositionally biased region" description="Basic and acidic residues" evidence="1">
    <location>
        <begin position="351"/>
        <end position="372"/>
    </location>
</feature>
<name>A0A2Z7AIA5_9LAMI</name>
<sequence>MVAGSQAAPAKSKSGTSTDEDSRPLSKLGAPKEGGATSKRNLVLASSDSESTVSLPLVQIMKNQRTKRTKLVKKTPDDQAESNPGPISEIPVEAEEVSTSGAQEQAVKQRVPAVFLLSWRYGKSTGSPTFFPRLTQLITAREPYPHFDRPNPVEEHYLLVFQDIRDKVKPQIHLFDKWCRLRTGYRLNKITSMKLVEEFTKIEDILLSWADTEKVSELLQRRELIWFKMVEQHMRRVVAEHQKEFQKYNPSDNQDIMSISILEAELVKTERSVSLFQARAGLPITFNERTTDRVAYLEITSGLTWKEYKDQLAQLTNPTSDEQPARGEDHQAPEQTTEETTARIEQQAQEQEEHRAQEEERPAQGDEKHAQEEPAQQEEQPDEHQAQAGSSLSSPSHSVLLKERYAEFVSESSELNLLHLPFFRHGKDPLEDFDYNDPRCNPLLRPAGARTPSFNPMHTSPQAMLYVTRALFIGDSATFGHFELCQSVLDVNKAMQISLSIKLVFVACSN</sequence>
<gene>
    <name evidence="2" type="ORF">F511_17885</name>
</gene>
<dbReference type="EMBL" id="KV014887">
    <property type="protein sequence ID" value="KZV21454.1"/>
    <property type="molecule type" value="Genomic_DNA"/>
</dbReference>
<feature type="region of interest" description="Disordered" evidence="1">
    <location>
        <begin position="317"/>
        <end position="396"/>
    </location>
</feature>
<feature type="compositionally biased region" description="Basic residues" evidence="1">
    <location>
        <begin position="64"/>
        <end position="73"/>
    </location>
</feature>
<feature type="compositionally biased region" description="Basic and acidic residues" evidence="1">
    <location>
        <begin position="323"/>
        <end position="332"/>
    </location>
</feature>
<evidence type="ECO:0000313" key="3">
    <source>
        <dbReference type="Proteomes" id="UP000250235"/>
    </source>
</evidence>
<feature type="compositionally biased region" description="Polar residues" evidence="1">
    <location>
        <begin position="38"/>
        <end position="54"/>
    </location>
</feature>
<organism evidence="2 3">
    <name type="scientific">Dorcoceras hygrometricum</name>
    <dbReference type="NCBI Taxonomy" id="472368"/>
    <lineage>
        <taxon>Eukaryota</taxon>
        <taxon>Viridiplantae</taxon>
        <taxon>Streptophyta</taxon>
        <taxon>Embryophyta</taxon>
        <taxon>Tracheophyta</taxon>
        <taxon>Spermatophyta</taxon>
        <taxon>Magnoliopsida</taxon>
        <taxon>eudicotyledons</taxon>
        <taxon>Gunneridae</taxon>
        <taxon>Pentapetalae</taxon>
        <taxon>asterids</taxon>
        <taxon>lamiids</taxon>
        <taxon>Lamiales</taxon>
        <taxon>Gesneriaceae</taxon>
        <taxon>Didymocarpoideae</taxon>
        <taxon>Trichosporeae</taxon>
        <taxon>Loxocarpinae</taxon>
        <taxon>Dorcoceras</taxon>
    </lineage>
</organism>